<reference evidence="3" key="1">
    <citation type="journal article" date="2007" name="Nature">
        <title>The grapevine genome sequence suggests ancestral hexaploidization in major angiosperm phyla.</title>
        <authorList>
            <consortium name="The French-Italian Public Consortium for Grapevine Genome Characterization."/>
            <person name="Jaillon O."/>
            <person name="Aury J.-M."/>
            <person name="Noel B."/>
            <person name="Policriti A."/>
            <person name="Clepet C."/>
            <person name="Casagrande A."/>
            <person name="Choisne N."/>
            <person name="Aubourg S."/>
            <person name="Vitulo N."/>
            <person name="Jubin C."/>
            <person name="Vezzi A."/>
            <person name="Legeai F."/>
            <person name="Hugueney P."/>
            <person name="Dasilva C."/>
            <person name="Horner D."/>
            <person name="Mica E."/>
            <person name="Jublot D."/>
            <person name="Poulain J."/>
            <person name="Bruyere C."/>
            <person name="Billault A."/>
            <person name="Segurens B."/>
            <person name="Gouyvenoux M."/>
            <person name="Ugarte E."/>
            <person name="Cattonaro F."/>
            <person name="Anthouard V."/>
            <person name="Vico V."/>
            <person name="Del Fabbro C."/>
            <person name="Alaux M."/>
            <person name="Di Gaspero G."/>
            <person name="Dumas V."/>
            <person name="Felice N."/>
            <person name="Paillard S."/>
            <person name="Juman I."/>
            <person name="Moroldo M."/>
            <person name="Scalabrin S."/>
            <person name="Canaguier A."/>
            <person name="Le Clainche I."/>
            <person name="Malacrida G."/>
            <person name="Durand E."/>
            <person name="Pesole G."/>
            <person name="Laucou V."/>
            <person name="Chatelet P."/>
            <person name="Merdinoglu D."/>
            <person name="Delledonne M."/>
            <person name="Pezzotti M."/>
            <person name="Lecharny A."/>
            <person name="Scarpelli C."/>
            <person name="Artiguenave F."/>
            <person name="Pe M.E."/>
            <person name="Valle G."/>
            <person name="Morgante M."/>
            <person name="Caboche M."/>
            <person name="Adam-Blondon A.-F."/>
            <person name="Weissenbach J."/>
            <person name="Quetier F."/>
            <person name="Wincker P."/>
        </authorList>
    </citation>
    <scope>NUCLEOTIDE SEQUENCE [LARGE SCALE GENOMIC DNA]</scope>
    <source>
        <strain evidence="3">cv. Pinot noir / PN40024</strain>
    </source>
</reference>
<dbReference type="InParanoid" id="F6HTW3"/>
<feature type="compositionally biased region" description="Basic and acidic residues" evidence="1">
    <location>
        <begin position="56"/>
        <end position="67"/>
    </location>
</feature>
<gene>
    <name evidence="2" type="ordered locus">VIT_14s0030g01290</name>
</gene>
<evidence type="ECO:0000313" key="2">
    <source>
        <dbReference type="EMBL" id="CCB58124.1"/>
    </source>
</evidence>
<dbReference type="Proteomes" id="UP000009183">
    <property type="component" value="Chromosome 14"/>
</dbReference>
<proteinExistence type="predicted"/>
<protein>
    <submittedName>
        <fullName evidence="2">Uncharacterized protein</fullName>
    </submittedName>
</protein>
<organism evidence="2 3">
    <name type="scientific">Vitis vinifera</name>
    <name type="common">Grape</name>
    <dbReference type="NCBI Taxonomy" id="29760"/>
    <lineage>
        <taxon>Eukaryota</taxon>
        <taxon>Viridiplantae</taxon>
        <taxon>Streptophyta</taxon>
        <taxon>Embryophyta</taxon>
        <taxon>Tracheophyta</taxon>
        <taxon>Spermatophyta</taxon>
        <taxon>Magnoliopsida</taxon>
        <taxon>eudicotyledons</taxon>
        <taxon>Gunneridae</taxon>
        <taxon>Pentapetalae</taxon>
        <taxon>rosids</taxon>
        <taxon>Vitales</taxon>
        <taxon>Vitaceae</taxon>
        <taxon>Viteae</taxon>
        <taxon>Vitis</taxon>
    </lineage>
</organism>
<dbReference type="HOGENOM" id="CLU_2817659_0_0_1"/>
<accession>F6HTW3</accession>
<feature type="compositionally biased region" description="Polar residues" evidence="1">
    <location>
        <begin position="42"/>
        <end position="55"/>
    </location>
</feature>
<dbReference type="PaxDb" id="29760-VIT_14s0030g01290.t01"/>
<name>F6HTW3_VITVI</name>
<dbReference type="EMBL" id="FN596249">
    <property type="protein sequence ID" value="CCB58124.1"/>
    <property type="molecule type" value="Genomic_DNA"/>
</dbReference>
<keyword evidence="3" id="KW-1185">Reference proteome</keyword>
<feature type="region of interest" description="Disordered" evidence="1">
    <location>
        <begin position="42"/>
        <end position="67"/>
    </location>
</feature>
<evidence type="ECO:0000256" key="1">
    <source>
        <dbReference type="SAM" id="MobiDB-lite"/>
    </source>
</evidence>
<evidence type="ECO:0000313" key="3">
    <source>
        <dbReference type="Proteomes" id="UP000009183"/>
    </source>
</evidence>
<sequence length="67" mass="7619">MAKPYTMLPWYTMEASPQKLSNGCHQVINVDEDGRKMPIISFNPNHNTEPYSTKTETVKVEQVHAPS</sequence>
<dbReference type="AlphaFoldDB" id="F6HTW3"/>